<dbReference type="WBParaSite" id="L893_g29036.t1">
    <property type="protein sequence ID" value="L893_g29036.t1"/>
    <property type="gene ID" value="L893_g29036"/>
</dbReference>
<accession>A0A1I7ZS98</accession>
<organism evidence="2 3">
    <name type="scientific">Steinernema glaseri</name>
    <dbReference type="NCBI Taxonomy" id="37863"/>
    <lineage>
        <taxon>Eukaryota</taxon>
        <taxon>Metazoa</taxon>
        <taxon>Ecdysozoa</taxon>
        <taxon>Nematoda</taxon>
        <taxon>Chromadorea</taxon>
        <taxon>Rhabditida</taxon>
        <taxon>Tylenchina</taxon>
        <taxon>Panagrolaimomorpha</taxon>
        <taxon>Strongyloidoidea</taxon>
        <taxon>Steinernematidae</taxon>
        <taxon>Steinernema</taxon>
    </lineage>
</organism>
<name>A0A1I7ZS98_9BILA</name>
<keyword evidence="1" id="KW-0732">Signal</keyword>
<evidence type="ECO:0000313" key="2">
    <source>
        <dbReference type="Proteomes" id="UP000095287"/>
    </source>
</evidence>
<dbReference type="AlphaFoldDB" id="A0A1I7ZS98"/>
<sequence length="73" mass="8489">MTVLPVFLLSLLLLFSVMVPTSAEISSIRAKRYEYHVQMPYSSVFIKGSNPLIEGIRTLGKLSDIFQYFRRRY</sequence>
<dbReference type="Proteomes" id="UP000095287">
    <property type="component" value="Unplaced"/>
</dbReference>
<feature type="chain" id="PRO_5009313830" evidence="1">
    <location>
        <begin position="24"/>
        <end position="73"/>
    </location>
</feature>
<proteinExistence type="predicted"/>
<reference evidence="3" key="1">
    <citation type="submission" date="2016-11" db="UniProtKB">
        <authorList>
            <consortium name="WormBaseParasite"/>
        </authorList>
    </citation>
    <scope>IDENTIFICATION</scope>
</reference>
<keyword evidence="2" id="KW-1185">Reference proteome</keyword>
<evidence type="ECO:0000313" key="3">
    <source>
        <dbReference type="WBParaSite" id="L893_g29036.t1"/>
    </source>
</evidence>
<protein>
    <submittedName>
        <fullName evidence="3">Uncharacterized protein</fullName>
    </submittedName>
</protein>
<feature type="signal peptide" evidence="1">
    <location>
        <begin position="1"/>
        <end position="23"/>
    </location>
</feature>
<evidence type="ECO:0000256" key="1">
    <source>
        <dbReference type="SAM" id="SignalP"/>
    </source>
</evidence>